<evidence type="ECO:0000313" key="2">
    <source>
        <dbReference type="EMBL" id="GEU40910.1"/>
    </source>
</evidence>
<name>A0A6L2JW08_TANCI</name>
<gene>
    <name evidence="2" type="ORF">Tci_012888</name>
</gene>
<dbReference type="EMBL" id="BKCJ010001367">
    <property type="protein sequence ID" value="GEU40910.1"/>
    <property type="molecule type" value="Genomic_DNA"/>
</dbReference>
<feature type="region of interest" description="Disordered" evidence="1">
    <location>
        <begin position="163"/>
        <end position="279"/>
    </location>
</feature>
<feature type="compositionally biased region" description="Basic and acidic residues" evidence="1">
    <location>
        <begin position="260"/>
        <end position="276"/>
    </location>
</feature>
<proteinExistence type="predicted"/>
<protein>
    <submittedName>
        <fullName evidence="2">Uncharacterized protein</fullName>
    </submittedName>
</protein>
<feature type="compositionally biased region" description="Polar residues" evidence="1">
    <location>
        <begin position="202"/>
        <end position="211"/>
    </location>
</feature>
<reference evidence="2" key="1">
    <citation type="journal article" date="2019" name="Sci. Rep.">
        <title>Draft genome of Tanacetum cinerariifolium, the natural source of mosquito coil.</title>
        <authorList>
            <person name="Yamashiro T."/>
            <person name="Shiraishi A."/>
            <person name="Satake H."/>
            <person name="Nakayama K."/>
        </authorList>
    </citation>
    <scope>NUCLEOTIDE SEQUENCE</scope>
</reference>
<comment type="caution">
    <text evidence="2">The sequence shown here is derived from an EMBL/GenBank/DDBJ whole genome shotgun (WGS) entry which is preliminary data.</text>
</comment>
<organism evidence="2">
    <name type="scientific">Tanacetum cinerariifolium</name>
    <name type="common">Dalmatian daisy</name>
    <name type="synonym">Chrysanthemum cinerariifolium</name>
    <dbReference type="NCBI Taxonomy" id="118510"/>
    <lineage>
        <taxon>Eukaryota</taxon>
        <taxon>Viridiplantae</taxon>
        <taxon>Streptophyta</taxon>
        <taxon>Embryophyta</taxon>
        <taxon>Tracheophyta</taxon>
        <taxon>Spermatophyta</taxon>
        <taxon>Magnoliopsida</taxon>
        <taxon>eudicotyledons</taxon>
        <taxon>Gunneridae</taxon>
        <taxon>Pentapetalae</taxon>
        <taxon>asterids</taxon>
        <taxon>campanulids</taxon>
        <taxon>Asterales</taxon>
        <taxon>Asteraceae</taxon>
        <taxon>Asteroideae</taxon>
        <taxon>Anthemideae</taxon>
        <taxon>Anthemidinae</taxon>
        <taxon>Tanacetum</taxon>
    </lineage>
</organism>
<dbReference type="AlphaFoldDB" id="A0A6L2JW08"/>
<evidence type="ECO:0000256" key="1">
    <source>
        <dbReference type="SAM" id="MobiDB-lite"/>
    </source>
</evidence>
<sequence length="563" mass="65162">METEVESMVTVPIHQASSSVHQLSTPVIDLIPPKPVSSTVQEPIFTATPATTTTTLPLPPPPLQQSTTDPALASRISAVEHVCANFEKRRKLQDTTVQGLSSRVFTLELQDLPHKIDKTVNEVIKEAIQIVLQDPLRERFRNLPKADMKEILYQRMFKKLHETLTTSHKRRHDDQDPPPKDTDRSKKKKQDYDASASKKPLVQSSSASQTSDTRDAPSGSSKPKTARQSEQPIDDVPTTNDVHISNTEDTGAAHLPKVKTRAEWLKPVPKEERPETPEPDWTMEECHLLLTDQVDLVNPEGHQIVPDVRKLLPLGVHQVRNAQSISKLKETYYPDFGLEELVPSIWIESEREYNISAAYGISHWWFKCNEFYITRHGASSYRSAVRPHLRILSVVSPKTYTRCGYTFLKEIVLRKLNHLFGDEKVHLYNVVNLWIRNIVIRKRMEDLQLGIKSYQTKLNLTQPNWDESEFLFKEDHTIVSKLRAVIYKDMNDQKKMMRESEVHKFNDGTLTRIRDKLDYMVSDYVLFKFNLSMEHRIGTKDDKRRSKYFIEVIERRLKIRRIF</sequence>
<accession>A0A6L2JW08</accession>
<feature type="compositionally biased region" description="Polar residues" evidence="1">
    <location>
        <begin position="218"/>
        <end position="249"/>
    </location>
</feature>
<feature type="compositionally biased region" description="Basic and acidic residues" evidence="1">
    <location>
        <begin position="172"/>
        <end position="184"/>
    </location>
</feature>